<feature type="region of interest" description="Disordered" evidence="1">
    <location>
        <begin position="1"/>
        <end position="24"/>
    </location>
</feature>
<evidence type="ECO:0000313" key="2">
    <source>
        <dbReference type="EMBL" id="KAG6954038.1"/>
    </source>
</evidence>
<evidence type="ECO:0000256" key="1">
    <source>
        <dbReference type="SAM" id="MobiDB-lite"/>
    </source>
</evidence>
<evidence type="ECO:0000313" key="3">
    <source>
        <dbReference type="Proteomes" id="UP000688947"/>
    </source>
</evidence>
<proteinExistence type="predicted"/>
<dbReference type="EMBL" id="JAENGZ010000777">
    <property type="protein sequence ID" value="KAG6954038.1"/>
    <property type="molecule type" value="Genomic_DNA"/>
</dbReference>
<feature type="compositionally biased region" description="Polar residues" evidence="1">
    <location>
        <begin position="1"/>
        <end position="11"/>
    </location>
</feature>
<accession>A0A8T1U2Y0</accession>
<dbReference type="Proteomes" id="UP000688947">
    <property type="component" value="Unassembled WGS sequence"/>
</dbReference>
<gene>
    <name evidence="2" type="ORF">JG687_00012042</name>
</gene>
<dbReference type="OrthoDB" id="430436at2759"/>
<protein>
    <submittedName>
        <fullName evidence="2">Uncharacterized protein</fullName>
    </submittedName>
</protein>
<comment type="caution">
    <text evidence="2">The sequence shown here is derived from an EMBL/GenBank/DDBJ whole genome shotgun (WGS) entry which is preliminary data.</text>
</comment>
<sequence>MCRLTSQGANKDTQRRSGGQGAANEVPWHLPIFRHGMLLRGDLLRGTEKIFGWAIPGAYQITVRAVARWRSSKEWSHADLKRFK</sequence>
<dbReference type="AlphaFoldDB" id="A0A8T1U2Y0"/>
<organism evidence="2 3">
    <name type="scientific">Phytophthora cactorum</name>
    <dbReference type="NCBI Taxonomy" id="29920"/>
    <lineage>
        <taxon>Eukaryota</taxon>
        <taxon>Sar</taxon>
        <taxon>Stramenopiles</taxon>
        <taxon>Oomycota</taxon>
        <taxon>Peronosporomycetes</taxon>
        <taxon>Peronosporales</taxon>
        <taxon>Peronosporaceae</taxon>
        <taxon>Phytophthora</taxon>
    </lineage>
</organism>
<reference evidence="2" key="1">
    <citation type="submission" date="2021-01" db="EMBL/GenBank/DDBJ databases">
        <title>Phytophthora aleatoria, a newly-described species from Pinus radiata is distinct from Phytophthora cactorum isolates based on comparative genomics.</title>
        <authorList>
            <person name="Mcdougal R."/>
            <person name="Panda P."/>
            <person name="Williams N."/>
            <person name="Studholme D.J."/>
        </authorList>
    </citation>
    <scope>NUCLEOTIDE SEQUENCE</scope>
    <source>
        <strain evidence="2">NZFS 3830</strain>
    </source>
</reference>
<name>A0A8T1U2Y0_9STRA</name>